<evidence type="ECO:0000313" key="4">
    <source>
        <dbReference type="EMBL" id="AWR94175.1"/>
    </source>
</evidence>
<keyword evidence="1" id="KW-0472">Membrane</keyword>
<feature type="transmembrane region" description="Helical" evidence="1">
    <location>
        <begin position="28"/>
        <end position="48"/>
    </location>
</feature>
<feature type="transmembrane region" description="Helical" evidence="1">
    <location>
        <begin position="54"/>
        <end position="72"/>
    </location>
</feature>
<dbReference type="EMBL" id="CP029289">
    <property type="protein sequence ID" value="AWR94175.1"/>
    <property type="molecule type" value="Genomic_DNA"/>
</dbReference>
<dbReference type="PANTHER" id="PTHR43833">
    <property type="entry name" value="POTASSIUM CHANNEL PROTEIN 2-RELATED-RELATED"/>
    <property type="match status" value="1"/>
</dbReference>
<dbReference type="Proteomes" id="UP000248044">
    <property type="component" value="Chromosome"/>
</dbReference>
<dbReference type="InterPro" id="IPR036291">
    <property type="entry name" value="NAD(P)-bd_dom_sf"/>
</dbReference>
<dbReference type="GO" id="GO:0008324">
    <property type="term" value="F:monoatomic cation transmembrane transporter activity"/>
    <property type="evidence" value="ECO:0007669"/>
    <property type="project" value="InterPro"/>
</dbReference>
<dbReference type="PROSITE" id="PS51201">
    <property type="entry name" value="RCK_N"/>
    <property type="match status" value="1"/>
</dbReference>
<dbReference type="Pfam" id="PF02254">
    <property type="entry name" value="TrkA_N"/>
    <property type="match status" value="1"/>
</dbReference>
<dbReference type="RefSeq" id="WP_110270056.1">
    <property type="nucleotide sequence ID" value="NZ_CP029289.2"/>
</dbReference>
<evidence type="ECO:0000313" key="5">
    <source>
        <dbReference type="Proteomes" id="UP000248044"/>
    </source>
</evidence>
<dbReference type="InterPro" id="IPR003148">
    <property type="entry name" value="RCK_N"/>
</dbReference>
<keyword evidence="1" id="KW-0812">Transmembrane</keyword>
<dbReference type="AlphaFoldDB" id="A0A2U9IDS2"/>
<dbReference type="KEGG" id="abri:DFR85_05780"/>
<accession>A0A2U9IDS2</accession>
<proteinExistence type="predicted"/>
<feature type="domain" description="RCK N-terminal" evidence="2">
    <location>
        <begin position="127"/>
        <end position="241"/>
    </location>
</feature>
<protein>
    <submittedName>
        <fullName evidence="4">Potassium transporter TrkA</fullName>
    </submittedName>
</protein>
<dbReference type="InterPro" id="IPR050721">
    <property type="entry name" value="Trk_Ktr_HKT_K-transport"/>
</dbReference>
<organism evidence="4 5">
    <name type="scientific">Acidianus brierleyi</name>
    <dbReference type="NCBI Taxonomy" id="41673"/>
    <lineage>
        <taxon>Archaea</taxon>
        <taxon>Thermoproteota</taxon>
        <taxon>Thermoprotei</taxon>
        <taxon>Sulfolobales</taxon>
        <taxon>Sulfolobaceae</taxon>
        <taxon>Acidianus</taxon>
    </lineage>
</organism>
<feature type="transmembrane region" description="Helical" evidence="1">
    <location>
        <begin position="84"/>
        <end position="105"/>
    </location>
</feature>
<dbReference type="InterPro" id="IPR006037">
    <property type="entry name" value="RCK_C"/>
</dbReference>
<evidence type="ECO:0000259" key="2">
    <source>
        <dbReference type="PROSITE" id="PS51201"/>
    </source>
</evidence>
<reference evidence="4 5" key="1">
    <citation type="submission" date="2018-05" db="EMBL/GenBank/DDBJ databases">
        <title>Complete Genome Sequences of Extremely Thermoacidophilic, Metal-Mobilizing Type-Strain Members of the Archaeal Family Sulfolobaceae: Acidianus brierleyi DSM-1651T, Acidianus sulfidivorans DSM-18786T, Metallosphaera hakonensis DSM-7519T, and Metallosphaera prunae DSM-10039T.</title>
        <authorList>
            <person name="Counts J.A."/>
            <person name="Kelly R.M."/>
        </authorList>
    </citation>
    <scope>NUCLEOTIDE SEQUENCE [LARGE SCALE GENOMIC DNA]</scope>
    <source>
        <strain evidence="4 5">DSM 1651</strain>
    </source>
</reference>
<dbReference type="InterPro" id="IPR036721">
    <property type="entry name" value="RCK_C_sf"/>
</dbReference>
<evidence type="ECO:0000259" key="3">
    <source>
        <dbReference type="PROSITE" id="PS51202"/>
    </source>
</evidence>
<feature type="domain" description="RCK C-terminal" evidence="3">
    <location>
        <begin position="258"/>
        <end position="338"/>
    </location>
</feature>
<keyword evidence="1" id="KW-1133">Transmembrane helix</keyword>
<dbReference type="SUPFAM" id="SSF116726">
    <property type="entry name" value="TrkA C-terminal domain-like"/>
    <property type="match status" value="1"/>
</dbReference>
<dbReference type="OrthoDB" id="43518at2157"/>
<evidence type="ECO:0000256" key="1">
    <source>
        <dbReference type="SAM" id="Phobius"/>
    </source>
</evidence>
<gene>
    <name evidence="4" type="ORF">DFR85_05780</name>
</gene>
<dbReference type="SUPFAM" id="SSF81324">
    <property type="entry name" value="Voltage-gated potassium channels"/>
    <property type="match status" value="1"/>
</dbReference>
<keyword evidence="5" id="KW-1185">Reference proteome</keyword>
<dbReference type="GO" id="GO:0006813">
    <property type="term" value="P:potassium ion transport"/>
    <property type="evidence" value="ECO:0007669"/>
    <property type="project" value="InterPro"/>
</dbReference>
<dbReference type="PROSITE" id="PS51202">
    <property type="entry name" value="RCK_C"/>
    <property type="match status" value="1"/>
</dbReference>
<name>A0A2U9IDS2_9CREN</name>
<dbReference type="SUPFAM" id="SSF51735">
    <property type="entry name" value="NAD(P)-binding Rossmann-fold domains"/>
    <property type="match status" value="1"/>
</dbReference>
<dbReference type="PANTHER" id="PTHR43833:SF9">
    <property type="entry name" value="POTASSIUM CHANNEL PROTEIN YUGO-RELATED"/>
    <property type="match status" value="1"/>
</dbReference>
<dbReference type="GeneID" id="36831646"/>
<sequence length="338" mass="37580">MEKKEIWNKFLLPIMENFAAPYSVLRRIFPQIFLLGLIVYFNSLIFVYFQHLDWISAIYAGINVVTTVGLYAPNINQMPSTEKLFLTVTIIFAVGLYASMVQSIVSTVVKRSTWLDAKARWRGSHMRSHTVVIGKGEVILSSAKRLEKLGVDYVVLTSSKEISDSLKSDRVILGDPTKDKDLLDAGIMEAKNAIICMDDDMNTLLVTLKVQKLNPPLSVIAVVKNENIADEFKTAGADIVIPYEEIVGRITAAAAVSNNVAGLIFSMNKVREDIVIGVFDIKNKIMIKDLPKEVIPLAIVKDGKINPYFSKDTELEQGESLIILGNPSSFKRVRDIVG</sequence>
<dbReference type="Gene3D" id="1.10.287.70">
    <property type="match status" value="1"/>
</dbReference>
<dbReference type="Gene3D" id="3.40.50.720">
    <property type="entry name" value="NAD(P)-binding Rossmann-like Domain"/>
    <property type="match status" value="1"/>
</dbReference>